<dbReference type="AlphaFoldDB" id="A0AAX4JDY1"/>
<evidence type="ECO:0000256" key="5">
    <source>
        <dbReference type="ARBA" id="ARBA00022927"/>
    </source>
</evidence>
<evidence type="ECO:0000256" key="9">
    <source>
        <dbReference type="ARBA" id="ARBA00029433"/>
    </source>
</evidence>
<evidence type="ECO:0000256" key="4">
    <source>
        <dbReference type="ARBA" id="ARBA00022448"/>
    </source>
</evidence>
<accession>A0AAX4JDY1</accession>
<keyword evidence="6 10" id="KW-0333">Golgi apparatus</keyword>
<comment type="similarity">
    <text evidence="3 10">Belongs to the adaptor complexes small subunit family.</text>
</comment>
<comment type="subunit">
    <text evidence="10">Oligomeric complex that consists of at least the alpha, beta, beta', gamma, delta, epsilon and zeta subunits.</text>
</comment>
<organism evidence="11 12">
    <name type="scientific">Vairimorpha necatrix</name>
    <dbReference type="NCBI Taxonomy" id="6039"/>
    <lineage>
        <taxon>Eukaryota</taxon>
        <taxon>Fungi</taxon>
        <taxon>Fungi incertae sedis</taxon>
        <taxon>Microsporidia</taxon>
        <taxon>Nosematidae</taxon>
        <taxon>Vairimorpha</taxon>
    </lineage>
</organism>
<evidence type="ECO:0000313" key="12">
    <source>
        <dbReference type="Proteomes" id="UP001334084"/>
    </source>
</evidence>
<keyword evidence="7 10" id="KW-0472">Membrane</keyword>
<evidence type="ECO:0000256" key="3">
    <source>
        <dbReference type="ARBA" id="ARBA00006972"/>
    </source>
</evidence>
<dbReference type="GO" id="GO:0030126">
    <property type="term" value="C:COPI vesicle coat"/>
    <property type="evidence" value="ECO:0007669"/>
    <property type="project" value="UniProtKB-UniRule"/>
</dbReference>
<protein>
    <recommendedName>
        <fullName evidence="10">Coatomer subunit zeta</fullName>
    </recommendedName>
</protein>
<name>A0AAX4JDY1_9MICR</name>
<evidence type="ECO:0000256" key="2">
    <source>
        <dbReference type="ARBA" id="ARBA00004555"/>
    </source>
</evidence>
<keyword evidence="5 10" id="KW-0653">Protein transport</keyword>
<dbReference type="EMBL" id="CP142732">
    <property type="protein sequence ID" value="WUR04037.1"/>
    <property type="molecule type" value="Genomic_DNA"/>
</dbReference>
<comment type="subcellular location">
    <subcellularLocation>
        <location evidence="10">Cytoplasm</location>
    </subcellularLocation>
    <subcellularLocation>
        <location evidence="10">Golgi apparatus membrane</location>
        <topology evidence="10">Peripheral membrane protein</topology>
        <orientation evidence="10">Cytoplasmic side</orientation>
    </subcellularLocation>
    <subcellularLocation>
        <location evidence="10">Cytoplasmic vesicle</location>
        <location evidence="10">COPI-coated vesicle membrane</location>
        <topology evidence="10">Peripheral membrane protein</topology>
        <orientation evidence="10">Cytoplasmic side</orientation>
    </subcellularLocation>
    <subcellularLocation>
        <location evidence="1">Cytoplasmic vesicle membrane</location>
    </subcellularLocation>
    <subcellularLocation>
        <location evidence="9">Endomembrane system</location>
        <topology evidence="9">Peripheral membrane protein</topology>
        <orientation evidence="9">Cytoplasmic side</orientation>
    </subcellularLocation>
    <subcellularLocation>
        <location evidence="2">Golgi apparatus</location>
    </subcellularLocation>
</comment>
<comment type="function">
    <text evidence="10">The zeta subunit may be involved in regulating the coat assembly and, hence, the rate of biosynthetic protein transport due to its association-dissociation properties with the coatomer complex.</text>
</comment>
<dbReference type="PANTHER" id="PTHR11043">
    <property type="entry name" value="ZETA-COAT PROTEIN"/>
    <property type="match status" value="1"/>
</dbReference>
<dbReference type="KEGG" id="vnx:VNE69_07106"/>
<evidence type="ECO:0000256" key="8">
    <source>
        <dbReference type="ARBA" id="ARBA00023329"/>
    </source>
</evidence>
<dbReference type="GO" id="GO:0006886">
    <property type="term" value="P:intracellular protein transport"/>
    <property type="evidence" value="ECO:0007669"/>
    <property type="project" value="TreeGrafter"/>
</dbReference>
<evidence type="ECO:0000256" key="10">
    <source>
        <dbReference type="RuleBase" id="RU366053"/>
    </source>
</evidence>
<gene>
    <name evidence="11" type="ORF">VNE69_07106</name>
</gene>
<dbReference type="InterPro" id="IPR039652">
    <property type="entry name" value="Coatomer_zeta"/>
</dbReference>
<evidence type="ECO:0000256" key="7">
    <source>
        <dbReference type="ARBA" id="ARBA00023136"/>
    </source>
</evidence>
<keyword evidence="4 10" id="KW-0813">Transport</keyword>
<dbReference type="GeneID" id="90541862"/>
<keyword evidence="10" id="KW-0963">Cytoplasm</keyword>
<dbReference type="SUPFAM" id="SSF64356">
    <property type="entry name" value="SNARE-like"/>
    <property type="match status" value="1"/>
</dbReference>
<dbReference type="Proteomes" id="UP001334084">
    <property type="component" value="Chromosome 7"/>
</dbReference>
<dbReference type="InterPro" id="IPR011012">
    <property type="entry name" value="Longin-like_dom_sf"/>
</dbReference>
<dbReference type="RefSeq" id="XP_065330182.1">
    <property type="nucleotide sequence ID" value="XM_065474110.1"/>
</dbReference>
<evidence type="ECO:0000313" key="11">
    <source>
        <dbReference type="EMBL" id="WUR04037.1"/>
    </source>
</evidence>
<sequence length="163" mass="18919">MNLIDVYALVISDFKGNSLIKKVFNIENEKLEEIMKKCSTDRDPIFIFEDYLVFCKKEQDLICILVSNINNNEIFLGQAFEEFILALKQVLSKFTKEKIHKKYDVIFLLVDIFVYEGIIAENKSEKMLELLPKRSFESTEGMKVPKGLASVINNASKNFSRYI</sequence>
<dbReference type="GO" id="GO:0006890">
    <property type="term" value="P:retrograde vesicle-mediated transport, Golgi to endoplasmic reticulum"/>
    <property type="evidence" value="ECO:0007669"/>
    <property type="project" value="UniProtKB-UniRule"/>
</dbReference>
<keyword evidence="8 10" id="KW-0968">Cytoplasmic vesicle</keyword>
<dbReference type="GO" id="GO:0000139">
    <property type="term" value="C:Golgi membrane"/>
    <property type="evidence" value="ECO:0007669"/>
    <property type="project" value="UniProtKB-SubCell"/>
</dbReference>
<reference evidence="11" key="1">
    <citation type="journal article" date="2024" name="BMC Genomics">
        <title>Functional annotation of a divergent genome using sequence and structure-based similarity.</title>
        <authorList>
            <person name="Svedberg D."/>
            <person name="Winiger R.R."/>
            <person name="Berg A."/>
            <person name="Sharma H."/>
            <person name="Tellgren-Roth C."/>
            <person name="Debrunner-Vossbrinck B.A."/>
            <person name="Vossbrinck C.R."/>
            <person name="Barandun J."/>
        </authorList>
    </citation>
    <scope>NUCLEOTIDE SEQUENCE</scope>
    <source>
        <strain evidence="11">Illinois isolate</strain>
    </source>
</reference>
<keyword evidence="10" id="KW-0931">ER-Golgi transport</keyword>
<proteinExistence type="inferred from homology"/>
<dbReference type="GO" id="GO:0006891">
    <property type="term" value="P:intra-Golgi vesicle-mediated transport"/>
    <property type="evidence" value="ECO:0007669"/>
    <property type="project" value="TreeGrafter"/>
</dbReference>
<dbReference type="Gene3D" id="3.30.450.60">
    <property type="match status" value="1"/>
</dbReference>
<evidence type="ECO:0000256" key="6">
    <source>
        <dbReference type="ARBA" id="ARBA00023034"/>
    </source>
</evidence>
<keyword evidence="12" id="KW-1185">Reference proteome</keyword>
<evidence type="ECO:0000256" key="1">
    <source>
        <dbReference type="ARBA" id="ARBA00004156"/>
    </source>
</evidence>
<dbReference type="PANTHER" id="PTHR11043:SF0">
    <property type="entry name" value="COATOMER SUBUNIT ZETA"/>
    <property type="match status" value="1"/>
</dbReference>